<accession>A0A813PN39</accession>
<dbReference type="InterPro" id="IPR011598">
    <property type="entry name" value="bHLH_dom"/>
</dbReference>
<proteinExistence type="predicted"/>
<dbReference type="Proteomes" id="UP000663879">
    <property type="component" value="Unassembled WGS sequence"/>
</dbReference>
<dbReference type="GO" id="GO:0000978">
    <property type="term" value="F:RNA polymerase II cis-regulatory region sequence-specific DNA binding"/>
    <property type="evidence" value="ECO:0007669"/>
    <property type="project" value="TreeGrafter"/>
</dbReference>
<dbReference type="OrthoDB" id="690068at2759"/>
<dbReference type="GO" id="GO:0005634">
    <property type="term" value="C:nucleus"/>
    <property type="evidence" value="ECO:0007669"/>
    <property type="project" value="UniProtKB-SubCell"/>
</dbReference>
<dbReference type="PANTHER" id="PTHR46117">
    <property type="entry name" value="FI24210P1"/>
    <property type="match status" value="1"/>
</dbReference>
<evidence type="ECO:0000256" key="2">
    <source>
        <dbReference type="ARBA" id="ARBA00023015"/>
    </source>
</evidence>
<feature type="compositionally biased region" description="Low complexity" evidence="6">
    <location>
        <begin position="52"/>
        <end position="69"/>
    </location>
</feature>
<keyword evidence="9" id="KW-1185">Reference proteome</keyword>
<feature type="region of interest" description="Disordered" evidence="6">
    <location>
        <begin position="93"/>
        <end position="123"/>
    </location>
</feature>
<dbReference type="InterPro" id="IPR051732">
    <property type="entry name" value="USF"/>
</dbReference>
<dbReference type="Pfam" id="PF00010">
    <property type="entry name" value="HLH"/>
    <property type="match status" value="1"/>
</dbReference>
<evidence type="ECO:0000259" key="7">
    <source>
        <dbReference type="PROSITE" id="PS50888"/>
    </source>
</evidence>
<protein>
    <recommendedName>
        <fullName evidence="7">BHLH domain-containing protein</fullName>
    </recommendedName>
</protein>
<feature type="compositionally biased region" description="Basic and acidic residues" evidence="6">
    <location>
        <begin position="110"/>
        <end position="123"/>
    </location>
</feature>
<evidence type="ECO:0000256" key="5">
    <source>
        <dbReference type="SAM" id="Coils"/>
    </source>
</evidence>
<dbReference type="PROSITE" id="PS50888">
    <property type="entry name" value="BHLH"/>
    <property type="match status" value="1"/>
</dbReference>
<dbReference type="Gene3D" id="4.10.280.10">
    <property type="entry name" value="Helix-loop-helix DNA-binding domain"/>
    <property type="match status" value="1"/>
</dbReference>
<keyword evidence="4" id="KW-0539">Nucleus</keyword>
<organism evidence="8 9">
    <name type="scientific">Brachionus calyciflorus</name>
    <dbReference type="NCBI Taxonomy" id="104777"/>
    <lineage>
        <taxon>Eukaryota</taxon>
        <taxon>Metazoa</taxon>
        <taxon>Spiralia</taxon>
        <taxon>Gnathifera</taxon>
        <taxon>Rotifera</taxon>
        <taxon>Eurotatoria</taxon>
        <taxon>Monogononta</taxon>
        <taxon>Pseudotrocha</taxon>
        <taxon>Ploima</taxon>
        <taxon>Brachionidae</taxon>
        <taxon>Brachionus</taxon>
    </lineage>
</organism>
<comment type="caution">
    <text evidence="8">The sequence shown here is derived from an EMBL/GenBank/DDBJ whole genome shotgun (WGS) entry which is preliminary data.</text>
</comment>
<keyword evidence="3" id="KW-0804">Transcription</keyword>
<dbReference type="SUPFAM" id="SSF47459">
    <property type="entry name" value="HLH, helix-loop-helix DNA-binding domain"/>
    <property type="match status" value="1"/>
</dbReference>
<feature type="compositionally biased region" description="Low complexity" evidence="6">
    <location>
        <begin position="93"/>
        <end position="107"/>
    </location>
</feature>
<dbReference type="AlphaFoldDB" id="A0A813PN39"/>
<evidence type="ECO:0000313" key="8">
    <source>
        <dbReference type="EMBL" id="CAF0757545.1"/>
    </source>
</evidence>
<dbReference type="GO" id="GO:0046983">
    <property type="term" value="F:protein dimerization activity"/>
    <property type="evidence" value="ECO:0007669"/>
    <property type="project" value="InterPro"/>
</dbReference>
<evidence type="ECO:0000256" key="6">
    <source>
        <dbReference type="SAM" id="MobiDB-lite"/>
    </source>
</evidence>
<name>A0A813PN39_9BILA</name>
<dbReference type="GO" id="GO:0000981">
    <property type="term" value="F:DNA-binding transcription factor activity, RNA polymerase II-specific"/>
    <property type="evidence" value="ECO:0007669"/>
    <property type="project" value="TreeGrafter"/>
</dbReference>
<evidence type="ECO:0000256" key="4">
    <source>
        <dbReference type="ARBA" id="ARBA00023242"/>
    </source>
</evidence>
<comment type="subcellular location">
    <subcellularLocation>
        <location evidence="1">Nucleus</location>
    </subcellularLocation>
</comment>
<evidence type="ECO:0000256" key="1">
    <source>
        <dbReference type="ARBA" id="ARBA00004123"/>
    </source>
</evidence>
<feature type="region of interest" description="Disordered" evidence="6">
    <location>
        <begin position="43"/>
        <end position="69"/>
    </location>
</feature>
<dbReference type="EMBL" id="CAJNOC010000409">
    <property type="protein sequence ID" value="CAF0757545.1"/>
    <property type="molecule type" value="Genomic_DNA"/>
</dbReference>
<keyword evidence="2" id="KW-0805">Transcription regulation</keyword>
<dbReference type="SMART" id="SM00353">
    <property type="entry name" value="HLH"/>
    <property type="match status" value="1"/>
</dbReference>
<sequence length="236" mass="26782">MNISVNSGQIQTVKLGESSQNVYFMMQPIDLVSNSIHSNLLKIKSPPHHNVSSTSHLNNNNNSHSNNSLSTITLQNPGFSPSLLSTNTTTTVTLNSPVSSTTSVNPTQKVVRDERRKANHNEVERRRRDNINKWIVELSKVIPDSCNDQSKHGQSKGGILEKTVQYLIDTKKKNQILSDQIRLLESLKPENDFLKKEIEKFQKENEILRVRLHLNSENYQLPLQDQSITDSNRNMS</sequence>
<dbReference type="PANTHER" id="PTHR46117:SF3">
    <property type="entry name" value="FI24210P1"/>
    <property type="match status" value="1"/>
</dbReference>
<feature type="domain" description="BHLH" evidence="7">
    <location>
        <begin position="115"/>
        <end position="170"/>
    </location>
</feature>
<dbReference type="InterPro" id="IPR036638">
    <property type="entry name" value="HLH_DNA-bd_sf"/>
</dbReference>
<evidence type="ECO:0000256" key="3">
    <source>
        <dbReference type="ARBA" id="ARBA00023163"/>
    </source>
</evidence>
<gene>
    <name evidence="8" type="ORF">OXX778_LOCUS4255</name>
</gene>
<feature type="coiled-coil region" evidence="5">
    <location>
        <begin position="184"/>
        <end position="211"/>
    </location>
</feature>
<reference evidence="8" key="1">
    <citation type="submission" date="2021-02" db="EMBL/GenBank/DDBJ databases">
        <authorList>
            <person name="Nowell W R."/>
        </authorList>
    </citation>
    <scope>NUCLEOTIDE SEQUENCE</scope>
    <source>
        <strain evidence="8">Ploen Becks lab</strain>
    </source>
</reference>
<evidence type="ECO:0000313" key="9">
    <source>
        <dbReference type="Proteomes" id="UP000663879"/>
    </source>
</evidence>
<keyword evidence="5" id="KW-0175">Coiled coil</keyword>